<evidence type="ECO:0000256" key="1">
    <source>
        <dbReference type="SAM" id="MobiDB-lite"/>
    </source>
</evidence>
<organism evidence="2 3">
    <name type="scientific">Sedimentitalea xiamensis</name>
    <dbReference type="NCBI Taxonomy" id="3050037"/>
    <lineage>
        <taxon>Bacteria</taxon>
        <taxon>Pseudomonadati</taxon>
        <taxon>Pseudomonadota</taxon>
        <taxon>Alphaproteobacteria</taxon>
        <taxon>Rhodobacterales</taxon>
        <taxon>Paracoccaceae</taxon>
        <taxon>Sedimentitalea</taxon>
    </lineage>
</organism>
<feature type="region of interest" description="Disordered" evidence="1">
    <location>
        <begin position="1"/>
        <end position="129"/>
    </location>
</feature>
<reference evidence="2 3" key="1">
    <citation type="submission" date="2023-05" db="EMBL/GenBank/DDBJ databases">
        <title>Sedimentitalea sp. nov. JM2-8.</title>
        <authorList>
            <person name="Huang J."/>
        </authorList>
    </citation>
    <scope>NUCLEOTIDE SEQUENCE [LARGE SCALE GENOMIC DNA]</scope>
    <source>
        <strain evidence="2 3">JM2-8</strain>
    </source>
</reference>
<dbReference type="EMBL" id="JASNJE010000012">
    <property type="protein sequence ID" value="MDK3073689.1"/>
    <property type="molecule type" value="Genomic_DNA"/>
</dbReference>
<keyword evidence="3" id="KW-1185">Reference proteome</keyword>
<proteinExistence type="predicted"/>
<gene>
    <name evidence="2" type="ORF">QO034_11250</name>
</gene>
<sequence length="129" mass="14493">MTVPGGEVHLIQLQNPGQNDDRKARQAGGEGGAGKERARGRVQERQGEQKDDLHIGADEPAGGQPFRADILDEISEKQEPVPVDGRPKRRRHRDERQIVQNDRNEHDAPCPKDRSGEQRLALKPRDRKS</sequence>
<evidence type="ECO:0000313" key="3">
    <source>
        <dbReference type="Proteomes" id="UP001227126"/>
    </source>
</evidence>
<protein>
    <submittedName>
        <fullName evidence="2">Uncharacterized protein</fullName>
    </submittedName>
</protein>
<evidence type="ECO:0000313" key="2">
    <source>
        <dbReference type="EMBL" id="MDK3073689.1"/>
    </source>
</evidence>
<feature type="compositionally biased region" description="Basic and acidic residues" evidence="1">
    <location>
        <begin position="33"/>
        <end position="57"/>
    </location>
</feature>
<comment type="caution">
    <text evidence="2">The sequence shown here is derived from an EMBL/GenBank/DDBJ whole genome shotgun (WGS) entry which is preliminary data.</text>
</comment>
<accession>A0ABT7FEZ3</accession>
<dbReference type="RefSeq" id="WP_284485629.1">
    <property type="nucleotide sequence ID" value="NZ_JASNJE010000012.1"/>
</dbReference>
<name>A0ABT7FEZ3_9RHOB</name>
<dbReference type="Proteomes" id="UP001227126">
    <property type="component" value="Unassembled WGS sequence"/>
</dbReference>
<feature type="compositionally biased region" description="Basic and acidic residues" evidence="1">
    <location>
        <begin position="94"/>
        <end position="117"/>
    </location>
</feature>